<dbReference type="InterPro" id="IPR016181">
    <property type="entry name" value="Acyl_CoA_acyltransferase"/>
</dbReference>
<proteinExistence type="predicted"/>
<organism evidence="2 3">
    <name type="scientific">Paracoccus sanguinis</name>
    <dbReference type="NCBI Taxonomy" id="1545044"/>
    <lineage>
        <taxon>Bacteria</taxon>
        <taxon>Pseudomonadati</taxon>
        <taxon>Pseudomonadota</taxon>
        <taxon>Alphaproteobacteria</taxon>
        <taxon>Rhodobacterales</taxon>
        <taxon>Paracoccaceae</taxon>
        <taxon>Paracoccus</taxon>
    </lineage>
</organism>
<dbReference type="PANTHER" id="PTHR43792:SF1">
    <property type="entry name" value="N-ACETYLTRANSFERASE DOMAIN-CONTAINING PROTEIN"/>
    <property type="match status" value="1"/>
</dbReference>
<dbReference type="Gene3D" id="3.40.630.30">
    <property type="match status" value="1"/>
</dbReference>
<dbReference type="PANTHER" id="PTHR43792">
    <property type="entry name" value="GNAT FAMILY, PUTATIVE (AFU_ORTHOLOGUE AFUA_3G00765)-RELATED-RELATED"/>
    <property type="match status" value="1"/>
</dbReference>
<keyword evidence="3" id="KW-1185">Reference proteome</keyword>
<dbReference type="Pfam" id="PF13302">
    <property type="entry name" value="Acetyltransf_3"/>
    <property type="match status" value="1"/>
</dbReference>
<sequence length="205" mass="22105">MTVTLTGTPVIHTRRLILRAPEPWDAAPFCAFLGSDRARFVGGTTEPGRAWRAFGTILGHWVLRGFGPFTIVRGDSRTGAERAIGMAGPWFPDTWPEHEIGWMLWDDAHEGQGLAAEAAAAVRDHARTHLGWATSVSYIDLENARSIALAERLGAVRDPDAAVPPAHPDGGALGVWRHPMGAVAAAASTADSYERHSHERCTNDA</sequence>
<dbReference type="OrthoDB" id="6293260at2"/>
<dbReference type="RefSeq" id="WP_052174745.1">
    <property type="nucleotide sequence ID" value="NZ_FNNA01000001.1"/>
</dbReference>
<reference evidence="3" key="1">
    <citation type="submission" date="2016-10" db="EMBL/GenBank/DDBJ databases">
        <authorList>
            <person name="Varghese N."/>
            <person name="Submissions S."/>
        </authorList>
    </citation>
    <scope>NUCLEOTIDE SEQUENCE [LARGE SCALE GENOMIC DNA]</scope>
    <source>
        <strain evidence="3">DSM 29303</strain>
    </source>
</reference>
<dbReference type="GO" id="GO:0016747">
    <property type="term" value="F:acyltransferase activity, transferring groups other than amino-acyl groups"/>
    <property type="evidence" value="ECO:0007669"/>
    <property type="project" value="InterPro"/>
</dbReference>
<accession>A0A1H2S6Y4</accession>
<dbReference type="InterPro" id="IPR051531">
    <property type="entry name" value="N-acetyltransferase"/>
</dbReference>
<dbReference type="EMBL" id="FNNA01000001">
    <property type="protein sequence ID" value="SDW27373.1"/>
    <property type="molecule type" value="Genomic_DNA"/>
</dbReference>
<name>A0A1H2S6Y4_9RHOB</name>
<dbReference type="SUPFAM" id="SSF55729">
    <property type="entry name" value="Acyl-CoA N-acyltransferases (Nat)"/>
    <property type="match status" value="1"/>
</dbReference>
<dbReference type="AlphaFoldDB" id="A0A1H2S6Y4"/>
<protein>
    <submittedName>
        <fullName evidence="2">Protein N-acetyltransferase, RimJ/RimL family</fullName>
    </submittedName>
</protein>
<evidence type="ECO:0000313" key="2">
    <source>
        <dbReference type="EMBL" id="SDW27373.1"/>
    </source>
</evidence>
<evidence type="ECO:0000259" key="1">
    <source>
        <dbReference type="PROSITE" id="PS51186"/>
    </source>
</evidence>
<feature type="domain" description="N-acetyltransferase" evidence="1">
    <location>
        <begin position="16"/>
        <end position="181"/>
    </location>
</feature>
<dbReference type="InterPro" id="IPR000182">
    <property type="entry name" value="GNAT_dom"/>
</dbReference>
<gene>
    <name evidence="2" type="ORF">SAMN05444276_101547</name>
</gene>
<evidence type="ECO:0000313" key="3">
    <source>
        <dbReference type="Proteomes" id="UP000182944"/>
    </source>
</evidence>
<dbReference type="STRING" id="1545044.SAMN05444276_101547"/>
<dbReference type="Proteomes" id="UP000182944">
    <property type="component" value="Unassembled WGS sequence"/>
</dbReference>
<keyword evidence="2" id="KW-0808">Transferase</keyword>
<dbReference type="PROSITE" id="PS51186">
    <property type="entry name" value="GNAT"/>
    <property type="match status" value="1"/>
</dbReference>